<sequence>MDEPKHSPLETLINTREYLIIRANEKIRPKYKQGWQRMCWHQRTFHNRYSSVMLDETLSHDEKAQFLYKYFDQLMKYNEDFPKPATDDQLFPKIPNLQSLKITMGSQTEFYNASNETPPGERYYEKVDTIE</sequence>
<proteinExistence type="predicted"/>
<evidence type="ECO:0000313" key="2">
    <source>
        <dbReference type="EMBL" id="CAF4377033.1"/>
    </source>
</evidence>
<evidence type="ECO:0000313" key="4">
    <source>
        <dbReference type="Proteomes" id="UP000663866"/>
    </source>
</evidence>
<evidence type="ECO:0000313" key="3">
    <source>
        <dbReference type="Proteomes" id="UP000663856"/>
    </source>
</evidence>
<name>A0A816V8J6_9BILA</name>
<dbReference type="Proteomes" id="UP000663856">
    <property type="component" value="Unassembled WGS sequence"/>
</dbReference>
<organism evidence="1 3">
    <name type="scientific">Rotaria magnacalcarata</name>
    <dbReference type="NCBI Taxonomy" id="392030"/>
    <lineage>
        <taxon>Eukaryota</taxon>
        <taxon>Metazoa</taxon>
        <taxon>Spiralia</taxon>
        <taxon>Gnathifera</taxon>
        <taxon>Rotifera</taxon>
        <taxon>Eurotatoria</taxon>
        <taxon>Bdelloidea</taxon>
        <taxon>Philodinida</taxon>
        <taxon>Philodinidae</taxon>
        <taxon>Rotaria</taxon>
    </lineage>
</organism>
<accession>A0A816V8J6</accession>
<dbReference type="Proteomes" id="UP000663866">
    <property type="component" value="Unassembled WGS sequence"/>
</dbReference>
<reference evidence="1" key="1">
    <citation type="submission" date="2021-02" db="EMBL/GenBank/DDBJ databases">
        <authorList>
            <person name="Nowell W R."/>
        </authorList>
    </citation>
    <scope>NUCLEOTIDE SEQUENCE</scope>
</reference>
<protein>
    <submittedName>
        <fullName evidence="1">Uncharacterized protein</fullName>
    </submittedName>
</protein>
<keyword evidence="4" id="KW-1185">Reference proteome</keyword>
<evidence type="ECO:0000313" key="1">
    <source>
        <dbReference type="EMBL" id="CAF2119590.1"/>
    </source>
</evidence>
<gene>
    <name evidence="2" type="ORF">OVN521_LOCUS33626</name>
    <name evidence="1" type="ORF">WKI299_LOCUS24093</name>
</gene>
<dbReference type="AlphaFoldDB" id="A0A816V8J6"/>
<dbReference type="EMBL" id="CAJNRF010010336">
    <property type="protein sequence ID" value="CAF2119590.1"/>
    <property type="molecule type" value="Genomic_DNA"/>
</dbReference>
<dbReference type="EMBL" id="CAJOBG010037632">
    <property type="protein sequence ID" value="CAF4377033.1"/>
    <property type="molecule type" value="Genomic_DNA"/>
</dbReference>
<comment type="caution">
    <text evidence="1">The sequence shown here is derived from an EMBL/GenBank/DDBJ whole genome shotgun (WGS) entry which is preliminary data.</text>
</comment>